<dbReference type="GO" id="GO:0051666">
    <property type="term" value="P:actin cortical patch localization"/>
    <property type="evidence" value="ECO:0007669"/>
    <property type="project" value="TreeGrafter"/>
</dbReference>
<proteinExistence type="predicted"/>
<reference evidence="2" key="1">
    <citation type="submission" date="2020-12" db="EMBL/GenBank/DDBJ databases">
        <title>Metabolic potential, ecology and presence of endohyphal bacteria is reflected in genomic diversity of Mucoromycotina.</title>
        <authorList>
            <person name="Muszewska A."/>
            <person name="Okrasinska A."/>
            <person name="Steczkiewicz K."/>
            <person name="Drgas O."/>
            <person name="Orlowska M."/>
            <person name="Perlinska-Lenart U."/>
            <person name="Aleksandrzak-Piekarczyk T."/>
            <person name="Szatraj K."/>
            <person name="Zielenkiewicz U."/>
            <person name="Pilsyk S."/>
            <person name="Malc E."/>
            <person name="Mieczkowski P."/>
            <person name="Kruszewska J.S."/>
            <person name="Biernat P."/>
            <person name="Pawlowska J."/>
        </authorList>
    </citation>
    <scope>NUCLEOTIDE SEQUENCE</scope>
    <source>
        <strain evidence="2">CBS 226.32</strain>
    </source>
</reference>
<dbReference type="PANTHER" id="PTHR28245">
    <property type="entry name" value="ARF3-INTERACTING PROTEIN 1"/>
    <property type="match status" value="1"/>
</dbReference>
<dbReference type="Pfam" id="PF07792">
    <property type="entry name" value="Afi1"/>
    <property type="match status" value="1"/>
</dbReference>
<comment type="caution">
    <text evidence="2">The sequence shown here is derived from an EMBL/GenBank/DDBJ whole genome shotgun (WGS) entry which is preliminary data.</text>
</comment>
<dbReference type="InterPro" id="IPR012860">
    <property type="entry name" value="Afi1_N"/>
</dbReference>
<dbReference type="Proteomes" id="UP000650833">
    <property type="component" value="Unassembled WGS sequence"/>
</dbReference>
<evidence type="ECO:0000313" key="2">
    <source>
        <dbReference type="EMBL" id="KAG2195761.1"/>
    </source>
</evidence>
<organism evidence="2 3">
    <name type="scientific">Mucor plumbeus</name>
    <dbReference type="NCBI Taxonomy" id="97098"/>
    <lineage>
        <taxon>Eukaryota</taxon>
        <taxon>Fungi</taxon>
        <taxon>Fungi incertae sedis</taxon>
        <taxon>Mucoromycota</taxon>
        <taxon>Mucoromycotina</taxon>
        <taxon>Mucoromycetes</taxon>
        <taxon>Mucorales</taxon>
        <taxon>Mucorineae</taxon>
        <taxon>Mucoraceae</taxon>
        <taxon>Mucor</taxon>
    </lineage>
</organism>
<dbReference type="AlphaFoldDB" id="A0A8H7QNI2"/>
<sequence>MTINNNKHVQYILLAEFDIDKGANLKYQYPHETGTDEHILSELMLPDGAHLRAEDWTIFCLNQLTPDPNQDIEQIKSDSEKPLLYVLNLVRTKHDATARRGARVKAMAICTRHQYLHIYKPVLLLAMEKYFENPSLEILESLFEAVNSMDLSRMPKFTWHERQILRASDNKTMFEEMFTDEINNNMEEINIMEDTESSRMRRGTYIDLASGHVREKIPSLSKDRHFFETKIEYDGIKLPIKIPLTVNAEEVGDFSVIKLINTFTPNANHPGSPNPHHPHLDSSGSYTHPIMLLLNALLTQKRVVFLGYGHPSGEVANYVLAACALGSGCGTVLKGFTERAFPYTNLTSVDDLLKCPGFIAGVTNPTYEEHTSWWDVLCNISTGKITVSDNIEANHAFTTGRKQSIALSDEATIAAASAFTSLSLGRSASMSSHQYKQQQGMQSLSQLQLQQQQDVRDSDAEFMNEVMASIQAHYGETSIRAKFQDYVFRFVRLAGLYEKQMYGQTQIGWGSSETPLGYGPVFQDEASKQRELNANASRIEGWRQSISYKYYQRDLNHWLHNSCIKNLDVYRQISKLKRLRQMPDSEVTSIYEAFLSNIITHRQMIEFLSFLPQHQGGLSPLGAGLFHSNPHIRKQAVDLFRRLERSPVGLKFVQDLSRFQRIAYERQASAVSHDSQ</sequence>
<dbReference type="EMBL" id="JAEPRC010000508">
    <property type="protein sequence ID" value="KAG2195761.1"/>
    <property type="molecule type" value="Genomic_DNA"/>
</dbReference>
<evidence type="ECO:0000259" key="1">
    <source>
        <dbReference type="PROSITE" id="PS50211"/>
    </source>
</evidence>
<feature type="domain" description="UDENN" evidence="1">
    <location>
        <begin position="10"/>
        <end position="537"/>
    </location>
</feature>
<dbReference type="InterPro" id="IPR037516">
    <property type="entry name" value="Tripartite_DENN"/>
</dbReference>
<evidence type="ECO:0000313" key="3">
    <source>
        <dbReference type="Proteomes" id="UP000650833"/>
    </source>
</evidence>
<protein>
    <recommendedName>
        <fullName evidence="1">UDENN domain-containing protein</fullName>
    </recommendedName>
</protein>
<dbReference type="PANTHER" id="PTHR28245:SF1">
    <property type="entry name" value="ARF3-INTERACTING PROTEIN 1"/>
    <property type="match status" value="1"/>
</dbReference>
<dbReference type="OrthoDB" id="66409at2759"/>
<dbReference type="PROSITE" id="PS50211">
    <property type="entry name" value="DENN"/>
    <property type="match status" value="1"/>
</dbReference>
<accession>A0A8H7QNI2</accession>
<keyword evidence="3" id="KW-1185">Reference proteome</keyword>
<gene>
    <name evidence="2" type="ORF">INT46_000643</name>
</gene>
<dbReference type="Pfam" id="PF08616">
    <property type="entry name" value="SPA"/>
    <property type="match status" value="1"/>
</dbReference>
<dbReference type="InterPro" id="IPR052809">
    <property type="entry name" value="Actin_polarity_regulatory"/>
</dbReference>
<dbReference type="GO" id="GO:0005886">
    <property type="term" value="C:plasma membrane"/>
    <property type="evidence" value="ECO:0007669"/>
    <property type="project" value="TreeGrafter"/>
</dbReference>
<name>A0A8H7QNI2_9FUNG</name>